<protein>
    <recommendedName>
        <fullName evidence="2">Thioredoxin domain-containing protein</fullName>
    </recommendedName>
</protein>
<evidence type="ECO:0008006" key="2">
    <source>
        <dbReference type="Google" id="ProtNLM"/>
    </source>
</evidence>
<reference evidence="1" key="1">
    <citation type="journal article" date="2015" name="Nature">
        <title>Complex archaea that bridge the gap between prokaryotes and eukaryotes.</title>
        <authorList>
            <person name="Spang A."/>
            <person name="Saw J.H."/>
            <person name="Jorgensen S.L."/>
            <person name="Zaremba-Niedzwiedzka K."/>
            <person name="Martijn J."/>
            <person name="Lind A.E."/>
            <person name="van Eijk R."/>
            <person name="Schleper C."/>
            <person name="Guy L."/>
            <person name="Ettema T.J."/>
        </authorList>
    </citation>
    <scope>NUCLEOTIDE SEQUENCE</scope>
</reference>
<dbReference type="AlphaFoldDB" id="A0A0F9QPK5"/>
<name>A0A0F9QPK5_9ZZZZ</name>
<organism evidence="1">
    <name type="scientific">marine sediment metagenome</name>
    <dbReference type="NCBI Taxonomy" id="412755"/>
    <lineage>
        <taxon>unclassified sequences</taxon>
        <taxon>metagenomes</taxon>
        <taxon>ecological metagenomes</taxon>
    </lineage>
</organism>
<proteinExistence type="predicted"/>
<dbReference type="EMBL" id="LAZR01001348">
    <property type="protein sequence ID" value="KKN46120.1"/>
    <property type="molecule type" value="Genomic_DNA"/>
</dbReference>
<comment type="caution">
    <text evidence="1">The sequence shown here is derived from an EMBL/GenBank/DDBJ whole genome shotgun (WGS) entry which is preliminary data.</text>
</comment>
<gene>
    <name evidence="1" type="ORF">LCGC14_0676250</name>
</gene>
<accession>A0A0F9QPK5</accession>
<evidence type="ECO:0000313" key="1">
    <source>
        <dbReference type="EMBL" id="KKN46120.1"/>
    </source>
</evidence>
<sequence length="51" mass="5572">MKKRLALALILPFILISSATAQNWFEGTVDEAVAQSKQEGKMVLLDFFSGG</sequence>